<name>A0A401LUL6_9BACE</name>
<keyword evidence="2" id="KW-1185">Reference proteome</keyword>
<evidence type="ECO:0000313" key="2">
    <source>
        <dbReference type="Proteomes" id="UP000288079"/>
    </source>
</evidence>
<proteinExistence type="predicted"/>
<comment type="caution">
    <text evidence="1">The sequence shown here is derived from an EMBL/GenBank/DDBJ whole genome shotgun (WGS) entry which is preliminary data.</text>
</comment>
<dbReference type="AlphaFoldDB" id="A0A401LUL6"/>
<dbReference type="EMBL" id="BHWB01000005">
    <property type="protein sequence ID" value="GCB35270.1"/>
    <property type="molecule type" value="Genomic_DNA"/>
</dbReference>
<protein>
    <submittedName>
        <fullName evidence="1">Uncharacterized protein</fullName>
    </submittedName>
</protein>
<evidence type="ECO:0000313" key="1">
    <source>
        <dbReference type="EMBL" id="GCB35270.1"/>
    </source>
</evidence>
<accession>A0A401LUL6</accession>
<reference evidence="1 2" key="1">
    <citation type="submission" date="2018-10" db="EMBL/GenBank/DDBJ databases">
        <title>Draft Genome Sequence of Bacteroides sp. KCTC 15687.</title>
        <authorList>
            <person name="Yu S.Y."/>
            <person name="Kim J.S."/>
            <person name="Oh B.S."/>
            <person name="Park S.H."/>
            <person name="Kang S.W."/>
            <person name="Park J.E."/>
            <person name="Choi S.H."/>
            <person name="Han K.I."/>
            <person name="Lee K.C."/>
            <person name="Eom M.K."/>
            <person name="Suh M.K."/>
            <person name="Lee D.H."/>
            <person name="Yoon H."/>
            <person name="Kim B."/>
            <person name="Yang S.J."/>
            <person name="Lee J.S."/>
            <person name="Lee J.H."/>
        </authorList>
    </citation>
    <scope>NUCLEOTIDE SEQUENCE [LARGE SCALE GENOMIC DNA]</scope>
    <source>
        <strain evidence="1 2">KCTC 15687</strain>
    </source>
</reference>
<sequence length="94" mass="11946">MKKEFHHYVFGLFIEELLKLEHVKIIEMCHQINMGKETYGKLKKDDKCLSFYERILSYYYELLTEEEFMEKRREWTLRYIRYRKKYDHLHDDIK</sequence>
<dbReference type="RefSeq" id="WP_235016781.1">
    <property type="nucleotide sequence ID" value="NZ_BHWB01000005.1"/>
</dbReference>
<gene>
    <name evidence="1" type="ORF">KGMB02408_22150</name>
</gene>
<organism evidence="1 2">
    <name type="scientific">Bacteroides faecalis</name>
    <dbReference type="NCBI Taxonomy" id="2447885"/>
    <lineage>
        <taxon>Bacteria</taxon>
        <taxon>Pseudomonadati</taxon>
        <taxon>Bacteroidota</taxon>
        <taxon>Bacteroidia</taxon>
        <taxon>Bacteroidales</taxon>
        <taxon>Bacteroidaceae</taxon>
        <taxon>Bacteroides</taxon>
    </lineage>
</organism>
<dbReference type="Proteomes" id="UP000288079">
    <property type="component" value="Unassembled WGS sequence"/>
</dbReference>